<evidence type="ECO:0000256" key="1">
    <source>
        <dbReference type="SAM" id="MobiDB-lite"/>
    </source>
</evidence>
<reference evidence="2 3" key="1">
    <citation type="submission" date="2019-03" db="EMBL/GenBank/DDBJ databases">
        <title>Single cell metagenomics reveals metabolic interactions within the superorganism composed of flagellate Streblomastix strix and complex community of Bacteroidetes bacteria on its surface.</title>
        <authorList>
            <person name="Treitli S.C."/>
            <person name="Kolisko M."/>
            <person name="Husnik F."/>
            <person name="Keeling P."/>
            <person name="Hampl V."/>
        </authorList>
    </citation>
    <scope>NUCLEOTIDE SEQUENCE [LARGE SCALE GENOMIC DNA]</scope>
    <source>
        <strain evidence="2">ST1C</strain>
    </source>
</reference>
<feature type="compositionally biased region" description="Polar residues" evidence="1">
    <location>
        <begin position="85"/>
        <end position="107"/>
    </location>
</feature>
<protein>
    <submittedName>
        <fullName evidence="2">Uncharacterized protein</fullName>
    </submittedName>
</protein>
<dbReference type="EMBL" id="SNRW01027978">
    <property type="protein sequence ID" value="KAA6359704.1"/>
    <property type="molecule type" value="Genomic_DNA"/>
</dbReference>
<feature type="compositionally biased region" description="Polar residues" evidence="1">
    <location>
        <begin position="35"/>
        <end position="55"/>
    </location>
</feature>
<dbReference type="Proteomes" id="UP000324800">
    <property type="component" value="Unassembled WGS sequence"/>
</dbReference>
<evidence type="ECO:0000313" key="2">
    <source>
        <dbReference type="EMBL" id="KAA6359704.1"/>
    </source>
</evidence>
<evidence type="ECO:0000313" key="3">
    <source>
        <dbReference type="Proteomes" id="UP000324800"/>
    </source>
</evidence>
<dbReference type="AlphaFoldDB" id="A0A5J4TMS3"/>
<feature type="non-terminal residue" evidence="2">
    <location>
        <position position="1"/>
    </location>
</feature>
<feature type="region of interest" description="Disordered" evidence="1">
    <location>
        <begin position="1"/>
        <end position="156"/>
    </location>
</feature>
<name>A0A5J4TMS3_9EUKA</name>
<organism evidence="2 3">
    <name type="scientific">Streblomastix strix</name>
    <dbReference type="NCBI Taxonomy" id="222440"/>
    <lineage>
        <taxon>Eukaryota</taxon>
        <taxon>Metamonada</taxon>
        <taxon>Preaxostyla</taxon>
        <taxon>Oxymonadida</taxon>
        <taxon>Streblomastigidae</taxon>
        <taxon>Streblomastix</taxon>
    </lineage>
</organism>
<feature type="compositionally biased region" description="Acidic residues" evidence="1">
    <location>
        <begin position="7"/>
        <end position="17"/>
    </location>
</feature>
<proteinExistence type="predicted"/>
<feature type="compositionally biased region" description="Basic and acidic residues" evidence="1">
    <location>
        <begin position="111"/>
        <end position="141"/>
    </location>
</feature>
<accession>A0A5J4TMS3</accession>
<gene>
    <name evidence="2" type="ORF">EZS28_044769</name>
</gene>
<comment type="caution">
    <text evidence="2">The sequence shown here is derived from an EMBL/GenBank/DDBJ whole genome shotgun (WGS) entry which is preliminary data.</text>
</comment>
<sequence>NEGHEDNAEEEENEQTDDAALFQNKDQRVKVASQHPVQENLGTQPQNNQGLNALSQMDKDDSGPTPVRAQKKPKQRKGSEKTKIESLNASNEPSKGRNAQTQTQAASTVPKPKDAHKNCKKKVEQVKPEPKNSNEGDKGEQRPQSGKDTPTKGDQR</sequence>